<evidence type="ECO:0000256" key="7">
    <source>
        <dbReference type="ARBA" id="ARBA00023034"/>
    </source>
</evidence>
<evidence type="ECO:0000256" key="4">
    <source>
        <dbReference type="ARBA" id="ARBA00022801"/>
    </source>
</evidence>
<evidence type="ECO:0000256" key="5">
    <source>
        <dbReference type="ARBA" id="ARBA00022968"/>
    </source>
</evidence>
<keyword evidence="7" id="KW-0333">Golgi apparatus</keyword>
<keyword evidence="6 10" id="KW-1133">Transmembrane helix</keyword>
<dbReference type="Gene3D" id="3.20.20.80">
    <property type="entry name" value="Glycosidases"/>
    <property type="match status" value="1"/>
</dbReference>
<evidence type="ECO:0000256" key="8">
    <source>
        <dbReference type="ARBA" id="ARBA00023136"/>
    </source>
</evidence>
<dbReference type="Proteomes" id="UP001519460">
    <property type="component" value="Unassembled WGS sequence"/>
</dbReference>
<keyword evidence="8 10" id="KW-0472">Membrane</keyword>
<gene>
    <name evidence="11" type="ORF">BaRGS_00005721</name>
</gene>
<dbReference type="PANTHER" id="PTHR13572:SF4">
    <property type="entry name" value="RE57134P"/>
    <property type="match status" value="1"/>
</dbReference>
<dbReference type="GO" id="GO:0000139">
    <property type="term" value="C:Golgi membrane"/>
    <property type="evidence" value="ECO:0007669"/>
    <property type="project" value="UniProtKB-SubCell"/>
</dbReference>
<evidence type="ECO:0000256" key="9">
    <source>
        <dbReference type="SAM" id="MobiDB-lite"/>
    </source>
</evidence>
<proteinExistence type="inferred from homology"/>
<keyword evidence="5" id="KW-0735">Signal-anchor</keyword>
<keyword evidence="12" id="KW-1185">Reference proteome</keyword>
<feature type="region of interest" description="Disordered" evidence="9">
    <location>
        <begin position="78"/>
        <end position="97"/>
    </location>
</feature>
<comment type="similarity">
    <text evidence="2">Belongs to the glycosyl hydrolase 99 family.</text>
</comment>
<comment type="caution">
    <text evidence="11">The sequence shown here is derived from an EMBL/GenBank/DDBJ whole genome shotgun (WGS) entry which is preliminary data.</text>
</comment>
<protein>
    <submittedName>
        <fullName evidence="11">Uncharacterized protein</fullName>
    </submittedName>
</protein>
<accession>A0ABD0LU87</accession>
<evidence type="ECO:0000313" key="12">
    <source>
        <dbReference type="Proteomes" id="UP001519460"/>
    </source>
</evidence>
<dbReference type="Pfam" id="PF16317">
    <property type="entry name" value="Glyco_hydro_99"/>
    <property type="match status" value="1"/>
</dbReference>
<dbReference type="PANTHER" id="PTHR13572">
    <property type="entry name" value="ENDO-ALPHA-1,2-MANNOSIDASE"/>
    <property type="match status" value="1"/>
</dbReference>
<keyword evidence="3 10" id="KW-0812">Transmembrane</keyword>
<sequence>MGHWMFKGMARAYRQRLPSVKRYFAFLFLVSVAFGVCFIVYVSVEHSLSPHDATSVLKFQPHKEPSFLQKIKAAVKAQGEQPANVAPTKVPSQLHKSSSKDLHRGLAMAFSPTNSTQNKPQSSSMDNTSVNYNVHIFYYPWYGNPQTDGQYLHWNHRMLPHWKAEVAKKYPQDVHVPPDDIGSNFYPQLGPYSSADPATVNTHMAWIRSTGAGT</sequence>
<dbReference type="AlphaFoldDB" id="A0ABD0LU87"/>
<keyword evidence="4" id="KW-0378">Hydrolase</keyword>
<dbReference type="GO" id="GO:0016787">
    <property type="term" value="F:hydrolase activity"/>
    <property type="evidence" value="ECO:0007669"/>
    <property type="project" value="UniProtKB-KW"/>
</dbReference>
<feature type="transmembrane region" description="Helical" evidence="10">
    <location>
        <begin position="23"/>
        <end position="44"/>
    </location>
</feature>
<evidence type="ECO:0000256" key="1">
    <source>
        <dbReference type="ARBA" id="ARBA00004323"/>
    </source>
</evidence>
<evidence type="ECO:0000313" key="11">
    <source>
        <dbReference type="EMBL" id="KAK7503095.1"/>
    </source>
</evidence>
<name>A0ABD0LU87_9CAEN</name>
<reference evidence="11 12" key="1">
    <citation type="journal article" date="2023" name="Sci. Data">
        <title>Genome assembly of the Korean intertidal mud-creeper Batillaria attramentaria.</title>
        <authorList>
            <person name="Patra A.K."/>
            <person name="Ho P.T."/>
            <person name="Jun S."/>
            <person name="Lee S.J."/>
            <person name="Kim Y."/>
            <person name="Won Y.J."/>
        </authorList>
    </citation>
    <scope>NUCLEOTIDE SEQUENCE [LARGE SCALE GENOMIC DNA]</scope>
    <source>
        <strain evidence="11">Wonlab-2016</strain>
    </source>
</reference>
<evidence type="ECO:0000256" key="2">
    <source>
        <dbReference type="ARBA" id="ARBA00009559"/>
    </source>
</evidence>
<dbReference type="InterPro" id="IPR026071">
    <property type="entry name" value="Glyco_Hydrolase_99"/>
</dbReference>
<evidence type="ECO:0000256" key="3">
    <source>
        <dbReference type="ARBA" id="ARBA00022692"/>
    </source>
</evidence>
<organism evidence="11 12">
    <name type="scientific">Batillaria attramentaria</name>
    <dbReference type="NCBI Taxonomy" id="370345"/>
    <lineage>
        <taxon>Eukaryota</taxon>
        <taxon>Metazoa</taxon>
        <taxon>Spiralia</taxon>
        <taxon>Lophotrochozoa</taxon>
        <taxon>Mollusca</taxon>
        <taxon>Gastropoda</taxon>
        <taxon>Caenogastropoda</taxon>
        <taxon>Sorbeoconcha</taxon>
        <taxon>Cerithioidea</taxon>
        <taxon>Batillariidae</taxon>
        <taxon>Batillaria</taxon>
    </lineage>
</organism>
<dbReference type="EMBL" id="JACVVK020000022">
    <property type="protein sequence ID" value="KAK7503095.1"/>
    <property type="molecule type" value="Genomic_DNA"/>
</dbReference>
<evidence type="ECO:0000256" key="6">
    <source>
        <dbReference type="ARBA" id="ARBA00022989"/>
    </source>
</evidence>
<evidence type="ECO:0000256" key="10">
    <source>
        <dbReference type="SAM" id="Phobius"/>
    </source>
</evidence>
<comment type="subcellular location">
    <subcellularLocation>
        <location evidence="1">Golgi apparatus membrane</location>
        <topology evidence="1">Single-pass type II membrane protein</topology>
    </subcellularLocation>
</comment>